<dbReference type="InterPro" id="IPR010982">
    <property type="entry name" value="Lambda_DNA-bd_dom_sf"/>
</dbReference>
<dbReference type="CDD" id="cd00093">
    <property type="entry name" value="HTH_XRE"/>
    <property type="match status" value="1"/>
</dbReference>
<dbReference type="EMBL" id="CACRTU010000012">
    <property type="protein sequence ID" value="VYU02369.1"/>
    <property type="molecule type" value="Genomic_DNA"/>
</dbReference>
<protein>
    <recommendedName>
        <fullName evidence="1">HTH cro/C1-type domain-containing protein</fullName>
    </recommendedName>
</protein>
<name>A0A6N3BIK1_CLOBU</name>
<dbReference type="Gene3D" id="1.10.260.40">
    <property type="entry name" value="lambda repressor-like DNA-binding domains"/>
    <property type="match status" value="1"/>
</dbReference>
<gene>
    <name evidence="2" type="ORF">CBLFYP62_00043</name>
</gene>
<dbReference type="InterPro" id="IPR001387">
    <property type="entry name" value="Cro/C1-type_HTH"/>
</dbReference>
<dbReference type="RefSeq" id="WP_058230267.1">
    <property type="nucleotide sequence ID" value="NZ_CACRTU010000012.1"/>
</dbReference>
<reference evidence="2" key="1">
    <citation type="submission" date="2019-11" db="EMBL/GenBank/DDBJ databases">
        <authorList>
            <person name="Feng L."/>
        </authorList>
    </citation>
    <scope>NUCLEOTIDE SEQUENCE</scope>
    <source>
        <strain evidence="2">CButyricumLFYP62</strain>
    </source>
</reference>
<dbReference type="SUPFAM" id="SSF47413">
    <property type="entry name" value="lambda repressor-like DNA-binding domains"/>
    <property type="match status" value="1"/>
</dbReference>
<organism evidence="2">
    <name type="scientific">Clostridium butyricum</name>
    <dbReference type="NCBI Taxonomy" id="1492"/>
    <lineage>
        <taxon>Bacteria</taxon>
        <taxon>Bacillati</taxon>
        <taxon>Bacillota</taxon>
        <taxon>Clostridia</taxon>
        <taxon>Eubacteriales</taxon>
        <taxon>Clostridiaceae</taxon>
        <taxon>Clostridium</taxon>
    </lineage>
</organism>
<dbReference type="GO" id="GO:0003677">
    <property type="term" value="F:DNA binding"/>
    <property type="evidence" value="ECO:0007669"/>
    <property type="project" value="InterPro"/>
</dbReference>
<feature type="domain" description="HTH cro/C1-type" evidence="1">
    <location>
        <begin position="7"/>
        <end position="62"/>
    </location>
</feature>
<dbReference type="SMART" id="SM00530">
    <property type="entry name" value="HTH_XRE"/>
    <property type="match status" value="1"/>
</dbReference>
<evidence type="ECO:0000313" key="2">
    <source>
        <dbReference type="EMBL" id="VYU02369.1"/>
    </source>
</evidence>
<dbReference type="Pfam" id="PF01381">
    <property type="entry name" value="HTH_3"/>
    <property type="match status" value="1"/>
</dbReference>
<dbReference type="PROSITE" id="PS50943">
    <property type="entry name" value="HTH_CROC1"/>
    <property type="match status" value="1"/>
</dbReference>
<sequence length="164" mass="18949">MNIGERIKKLRKEKGLSVDYIAEKLGKNRATVYRYESSEIENLPYPILVPLADILGTTPMYLMGCEVEDIKVTKEEKQLLENYNKLNSKGKEKLIDYSDDLTTNIKYMDNSNDEITATKDNVINITNKNTEEYTLAAHDDDLDEETKQKTISKVKNIFKQMDEE</sequence>
<dbReference type="AlphaFoldDB" id="A0A6N3BIK1"/>
<evidence type="ECO:0000259" key="1">
    <source>
        <dbReference type="PROSITE" id="PS50943"/>
    </source>
</evidence>
<accession>A0A6N3BIK1</accession>
<proteinExistence type="predicted"/>